<evidence type="ECO:0000256" key="1">
    <source>
        <dbReference type="ARBA" id="ARBA00022741"/>
    </source>
</evidence>
<evidence type="ECO:0000313" key="8">
    <source>
        <dbReference type="EMBL" id="KAF4677121.1"/>
    </source>
</evidence>
<gene>
    <name evidence="8" type="ORF">FOL47_003309</name>
</gene>
<dbReference type="Gene3D" id="1.20.58.1080">
    <property type="match status" value="1"/>
</dbReference>
<feature type="domain" description="Helicase C-terminal" evidence="7">
    <location>
        <begin position="362"/>
        <end position="524"/>
    </location>
</feature>
<dbReference type="Pfam" id="PF22527">
    <property type="entry name" value="DEXQc_Suv3"/>
    <property type="match status" value="1"/>
</dbReference>
<keyword evidence="1" id="KW-0547">Nucleotide-binding</keyword>
<dbReference type="Proteomes" id="UP000591131">
    <property type="component" value="Unassembled WGS sequence"/>
</dbReference>
<sequence length="1622" mass="180436">MIVRCKALMRRAAATAVASSRAQPRGRVSAAAAQPVESLWESSAPSYYSISEVPELTDIESEALHARIGQLVRLYDSLGDAGGTKDLHSVPMHLMKDKNTRERFDLYLRYQQGQQLVAGLRASLVDDTFAQGDTRSSELPVKLREVAKAVTSFLEDKCQGQVFAHRNLRHLADLRKLETKTPSFPRVIHFHEGPTNSGKTYSAMQALRKAERGVYCGPLRLLAWQCYEDLLAMGLDADLLTGQEHIRGQQSEASETEPVRATEDSEAGVGSHLSCTVEMSPGPGSVEYDIGVIDEVQLVGDRERGGAWTRAILALPAREIHLCGDGRATGLVEALLGQYRPNDIVLRHKPYSRLSPLFLSGKAIGSYRSLRRGDCVVVFSRWDIMRVKADIERSTRWRVCVVYGTLPPETRRDQINSFNRQEFDVLVATDCIGLGLNFNIRRVIFSTVHKFDGVETRQLVPTEFRQIGGRAGRYGLAAGAEGGVVACMHEDQLAPLFQGFGLEWSKDIFELEVPAHLMVTDEVTQAAILPESSVLNAFSAEAEAALGQRDVPAAKIFQTFAEVAHTDPICYLGTWSARMVNIAKGLSDIEGLTFQQIVEFCSSPADPNDPIVLSGLRTFAQSLVATRQVPLPESLVFDAEVPTTVSAVFHLERVCQIYDLYLWLARRSSSQVYTSETEVREIRTKVVEAITRAIRGQLDIDSTEDVAAQVAEKLMDDDLPGSRRKFKSIELGAVTEFVKSRGLAGELKSLLRTRLVQEFRRRQRNGDEVKANDHSLRTKAMISLIGDYLKQTKKDLSLSVILPDYGLTSSDLLTGEDIIQALGLQEVPLATDEQSPVLASIVDAIKQAASRPRNHMVPPGTAAASVQTEPPEPSQTLEDKLRALENAAASMSSANDNDRHVRLEERMIRYKRECDRRVKEEVEAQVERIRSIELPNARLEAAAQLRTELRAAREDLEREAKEREAKFRIQEQRTVDRLRMKEAELDRRAISTKESLLRELENERIAVREKARALAARESELGQLERRIEAMKREVQEREDKLRTCFMGGVGLYTESPDLIDQVARLAQSVEREALNLVVVELATLKLRAEMEAERRSLVDKQNEIDRMRACLDSEQVRLQSVHTTHMSTGQQLMTVEKERDSLAAQVEQLQESLQEARRQSRVLEATIETDRRANERIDHELTITKRRLEEVKEQHAEIDKLRKRETELERREISAKDRLLRELESERESFKEKLKSQNNVVVTAREAEMQGKALEIKHQVDSVAALRDKLAVDKQKEVEAACSRMRAEVEVEKRQAREALAEAEREKAKLQAWKARLQSVQAAQLEANQHLALAEEERQLLLDKIDELELQLRVEKAKGLPGRASSSEKGAPGWSHVSIRKSPTQTAGSSPASSQQSNHPDNREIGGHSSTELHWTAAPSSSSSHERKDDHTYEQEIARPTKSSPSSTGSFQIVGSLREEDKIANSRVGNESHQIDFTIPPTKTVQVDPPIADSARSIEGSVVPKKSDGPAPGVSSGQDILEAVDMKEQHIRIAASPPGEASLESIGLSSSASHSHINDGGIQDGSAELTSERGPSPSSGVAAGSGLTNDMPRQVAEENPDGWDSDEFASHQDSEVVDSDW</sequence>
<reference evidence="8 9" key="1">
    <citation type="submission" date="2020-04" db="EMBL/GenBank/DDBJ databases">
        <title>Perkinsus chesapeaki whole genome sequence.</title>
        <authorList>
            <person name="Bogema D.R."/>
        </authorList>
    </citation>
    <scope>NUCLEOTIDE SEQUENCE [LARGE SCALE GENOMIC DNA]</scope>
    <source>
        <strain evidence="8">ATCC PRA-425</strain>
    </source>
</reference>
<evidence type="ECO:0000256" key="4">
    <source>
        <dbReference type="ARBA" id="ARBA00022840"/>
    </source>
</evidence>
<feature type="compositionally biased region" description="Acidic residues" evidence="6">
    <location>
        <begin position="1599"/>
        <end position="1608"/>
    </location>
</feature>
<dbReference type="GO" id="GO:0016787">
    <property type="term" value="F:hydrolase activity"/>
    <property type="evidence" value="ECO:0007669"/>
    <property type="project" value="UniProtKB-KW"/>
</dbReference>
<evidence type="ECO:0000256" key="2">
    <source>
        <dbReference type="ARBA" id="ARBA00022801"/>
    </source>
</evidence>
<evidence type="ECO:0000259" key="7">
    <source>
        <dbReference type="PROSITE" id="PS51194"/>
    </source>
</evidence>
<feature type="coiled-coil region" evidence="5">
    <location>
        <begin position="1133"/>
        <end position="1241"/>
    </location>
</feature>
<keyword evidence="5" id="KW-0175">Coiled coil</keyword>
<accession>A0A7J6N237</accession>
<comment type="caution">
    <text evidence="8">The sequence shown here is derived from an EMBL/GenBank/DDBJ whole genome shotgun (WGS) entry which is preliminary data.</text>
</comment>
<dbReference type="EMBL" id="JAAPAO010000020">
    <property type="protein sequence ID" value="KAF4677121.1"/>
    <property type="molecule type" value="Genomic_DNA"/>
</dbReference>
<feature type="region of interest" description="Disordered" evidence="6">
    <location>
        <begin position="1466"/>
        <end position="1518"/>
    </location>
</feature>
<evidence type="ECO:0000256" key="5">
    <source>
        <dbReference type="SAM" id="Coils"/>
    </source>
</evidence>
<feature type="coiled-coil region" evidence="5">
    <location>
        <begin position="1283"/>
        <end position="1359"/>
    </location>
</feature>
<feature type="compositionally biased region" description="Low complexity" evidence="6">
    <location>
        <begin position="1540"/>
        <end position="1556"/>
    </location>
</feature>
<dbReference type="Gene3D" id="1.20.272.40">
    <property type="match status" value="1"/>
</dbReference>
<protein>
    <recommendedName>
        <fullName evidence="7">Helicase C-terminal domain-containing protein</fullName>
    </recommendedName>
</protein>
<keyword evidence="4" id="KW-0067">ATP-binding</keyword>
<feature type="compositionally biased region" description="Basic and acidic residues" evidence="6">
    <location>
        <begin position="1425"/>
        <end position="1440"/>
    </location>
</feature>
<dbReference type="PANTHER" id="PTHR12131:SF1">
    <property type="entry name" value="ATP-DEPENDENT RNA HELICASE SUPV3L1, MITOCHONDRIAL-RELATED"/>
    <property type="match status" value="1"/>
</dbReference>
<keyword evidence="9" id="KW-1185">Reference proteome</keyword>
<dbReference type="PROSITE" id="PS51194">
    <property type="entry name" value="HELICASE_CTER"/>
    <property type="match status" value="1"/>
</dbReference>
<name>A0A7J6N237_PERCH</name>
<dbReference type="Gene3D" id="3.40.50.300">
    <property type="entry name" value="P-loop containing nucleotide triphosphate hydrolases"/>
    <property type="match status" value="2"/>
</dbReference>
<dbReference type="GO" id="GO:0004386">
    <property type="term" value="F:helicase activity"/>
    <property type="evidence" value="ECO:0007669"/>
    <property type="project" value="UniProtKB-KW"/>
</dbReference>
<feature type="compositionally biased region" description="Polar residues" evidence="6">
    <location>
        <begin position="1409"/>
        <end position="1424"/>
    </location>
</feature>
<dbReference type="CDD" id="cd18805">
    <property type="entry name" value="SF2_C_suv3"/>
    <property type="match status" value="1"/>
</dbReference>
<dbReference type="GO" id="GO:0005524">
    <property type="term" value="F:ATP binding"/>
    <property type="evidence" value="ECO:0007669"/>
    <property type="project" value="UniProtKB-KW"/>
</dbReference>
<dbReference type="InterPro" id="IPR001650">
    <property type="entry name" value="Helicase_C-like"/>
</dbReference>
<feature type="compositionally biased region" description="Low complexity" evidence="6">
    <location>
        <begin position="1575"/>
        <end position="1587"/>
    </location>
</feature>
<feature type="coiled-coil region" evidence="5">
    <location>
        <begin position="939"/>
        <end position="1041"/>
    </location>
</feature>
<dbReference type="PANTHER" id="PTHR12131">
    <property type="entry name" value="ATP-DEPENDENT RNA AND DNA HELICASE"/>
    <property type="match status" value="1"/>
</dbReference>
<dbReference type="Pfam" id="PF12513">
    <property type="entry name" value="SUV3_C"/>
    <property type="match status" value="1"/>
</dbReference>
<feature type="region of interest" description="Disordered" evidence="6">
    <location>
        <begin position="850"/>
        <end position="875"/>
    </location>
</feature>
<evidence type="ECO:0000256" key="6">
    <source>
        <dbReference type="SAM" id="MobiDB-lite"/>
    </source>
</evidence>
<feature type="region of interest" description="Disordered" evidence="6">
    <location>
        <begin position="247"/>
        <end position="267"/>
    </location>
</feature>
<organism evidence="8 9">
    <name type="scientific">Perkinsus chesapeaki</name>
    <name type="common">Clam parasite</name>
    <name type="synonym">Perkinsus andrewsi</name>
    <dbReference type="NCBI Taxonomy" id="330153"/>
    <lineage>
        <taxon>Eukaryota</taxon>
        <taxon>Sar</taxon>
        <taxon>Alveolata</taxon>
        <taxon>Perkinsozoa</taxon>
        <taxon>Perkinsea</taxon>
        <taxon>Perkinsida</taxon>
        <taxon>Perkinsidae</taxon>
        <taxon>Perkinsus</taxon>
    </lineage>
</organism>
<dbReference type="SUPFAM" id="SSF52540">
    <property type="entry name" value="P-loop containing nucleoside triphosphate hydrolases"/>
    <property type="match status" value="1"/>
</dbReference>
<dbReference type="OrthoDB" id="6692397at2759"/>
<dbReference type="SMART" id="SM00490">
    <property type="entry name" value="HELICc"/>
    <property type="match status" value="1"/>
</dbReference>
<dbReference type="InterPro" id="IPR055206">
    <property type="entry name" value="DEXQc_SUV3"/>
</dbReference>
<feature type="compositionally biased region" description="Polar residues" evidence="6">
    <location>
        <begin position="1382"/>
        <end position="1400"/>
    </location>
</feature>
<dbReference type="InterPro" id="IPR027417">
    <property type="entry name" value="P-loop_NTPase"/>
</dbReference>
<feature type="region of interest" description="Disordered" evidence="6">
    <location>
        <begin position="1532"/>
        <end position="1622"/>
    </location>
</feature>
<proteinExistence type="predicted"/>
<feature type="compositionally biased region" description="Polar residues" evidence="6">
    <location>
        <begin position="1442"/>
        <end position="1454"/>
    </location>
</feature>
<dbReference type="InterPro" id="IPR050699">
    <property type="entry name" value="RNA-DNA_Helicase"/>
</dbReference>
<keyword evidence="3" id="KW-0347">Helicase</keyword>
<feature type="region of interest" description="Disordered" evidence="6">
    <location>
        <begin position="1360"/>
        <end position="1454"/>
    </location>
</feature>
<dbReference type="Pfam" id="PF00271">
    <property type="entry name" value="Helicase_C"/>
    <property type="match status" value="1"/>
</dbReference>
<keyword evidence="2" id="KW-0378">Hydrolase</keyword>
<evidence type="ECO:0000256" key="3">
    <source>
        <dbReference type="ARBA" id="ARBA00022806"/>
    </source>
</evidence>
<evidence type="ECO:0000313" key="9">
    <source>
        <dbReference type="Proteomes" id="UP000591131"/>
    </source>
</evidence>
<dbReference type="InterPro" id="IPR022192">
    <property type="entry name" value="SUV3_C"/>
</dbReference>